<dbReference type="SUPFAM" id="SSF56112">
    <property type="entry name" value="Protein kinase-like (PK-like)"/>
    <property type="match status" value="1"/>
</dbReference>
<dbReference type="EMBL" id="SJPI01000001">
    <property type="protein sequence ID" value="TWT52703.1"/>
    <property type="molecule type" value="Genomic_DNA"/>
</dbReference>
<name>A0A5C5WRN4_9BACT</name>
<dbReference type="GO" id="GO:0004674">
    <property type="term" value="F:protein serine/threonine kinase activity"/>
    <property type="evidence" value="ECO:0007669"/>
    <property type="project" value="UniProtKB-EC"/>
</dbReference>
<feature type="region of interest" description="Disordered" evidence="1">
    <location>
        <begin position="626"/>
        <end position="647"/>
    </location>
</feature>
<dbReference type="Proteomes" id="UP000316598">
    <property type="component" value="Unassembled WGS sequence"/>
</dbReference>
<evidence type="ECO:0000313" key="4">
    <source>
        <dbReference type="Proteomes" id="UP000316598"/>
    </source>
</evidence>
<dbReference type="PANTHER" id="PTHR24362:SF309">
    <property type="entry name" value="PROTEIN KINASE DOMAIN-CONTAINING PROTEIN"/>
    <property type="match status" value="1"/>
</dbReference>
<proteinExistence type="predicted"/>
<feature type="compositionally biased region" description="Basic and acidic residues" evidence="1">
    <location>
        <begin position="626"/>
        <end position="642"/>
    </location>
</feature>
<reference evidence="3 4" key="1">
    <citation type="submission" date="2019-02" db="EMBL/GenBank/DDBJ databases">
        <title>Deep-cultivation of Planctomycetes and their phenomic and genomic characterization uncovers novel biology.</title>
        <authorList>
            <person name="Wiegand S."/>
            <person name="Jogler M."/>
            <person name="Boedeker C."/>
            <person name="Pinto D."/>
            <person name="Vollmers J."/>
            <person name="Rivas-Marin E."/>
            <person name="Kohn T."/>
            <person name="Peeters S.H."/>
            <person name="Heuer A."/>
            <person name="Rast P."/>
            <person name="Oberbeckmann S."/>
            <person name="Bunk B."/>
            <person name="Jeske O."/>
            <person name="Meyerdierks A."/>
            <person name="Storesund J.E."/>
            <person name="Kallscheuer N."/>
            <person name="Luecker S."/>
            <person name="Lage O.M."/>
            <person name="Pohl T."/>
            <person name="Merkel B.J."/>
            <person name="Hornburger P."/>
            <person name="Mueller R.-W."/>
            <person name="Bruemmer F."/>
            <person name="Labrenz M."/>
            <person name="Spormann A.M."/>
            <person name="Op Den Camp H."/>
            <person name="Overmann J."/>
            <person name="Amann R."/>
            <person name="Jetten M.S.M."/>
            <person name="Mascher T."/>
            <person name="Medema M.H."/>
            <person name="Devos D.P."/>
            <person name="Kaster A.-K."/>
            <person name="Ovreas L."/>
            <person name="Rohde M."/>
            <person name="Galperin M.Y."/>
            <person name="Jogler C."/>
        </authorList>
    </citation>
    <scope>NUCLEOTIDE SEQUENCE [LARGE SCALE GENOMIC DNA]</scope>
    <source>
        <strain evidence="3 4">Pla22</strain>
    </source>
</reference>
<accession>A0A5C5WRN4</accession>
<evidence type="ECO:0000259" key="2">
    <source>
        <dbReference type="PROSITE" id="PS50011"/>
    </source>
</evidence>
<dbReference type="SMART" id="SM00220">
    <property type="entry name" value="S_TKc"/>
    <property type="match status" value="1"/>
</dbReference>
<gene>
    <name evidence="3" type="primary">prkC_2</name>
    <name evidence="3" type="ORF">Pla22_03290</name>
</gene>
<dbReference type="InterPro" id="IPR000719">
    <property type="entry name" value="Prot_kinase_dom"/>
</dbReference>
<evidence type="ECO:0000313" key="3">
    <source>
        <dbReference type="EMBL" id="TWT52703.1"/>
    </source>
</evidence>
<dbReference type="AlphaFoldDB" id="A0A5C5WRN4"/>
<dbReference type="InterPro" id="IPR011009">
    <property type="entry name" value="Kinase-like_dom_sf"/>
</dbReference>
<keyword evidence="3" id="KW-0808">Transferase</keyword>
<protein>
    <submittedName>
        <fullName evidence="3">Serine/threonine-protein kinase PrkC</fullName>
        <ecNumber evidence="3">2.7.11.1</ecNumber>
    </submittedName>
</protein>
<dbReference type="PROSITE" id="PS50011">
    <property type="entry name" value="PROTEIN_KINASE_DOM"/>
    <property type="match status" value="1"/>
</dbReference>
<sequence length="666" mass="73576">MASPINPYAEVLGLPESNSRPTYYELLGIASGEDNERSIKAAYYQRVAQVSVLQGGSLANTCDVLLAELAEARDCLADAEQRHAYNQRLEKKPGQHGIINSKERKSRQNRSEQSIVQTVRISHSKEVGQFLFAPESGEAELPNDPESKVEATIGGHAANGTDPFATLNYGEMGHATKTATPTLGAAKTTKKASGVDREIVKTIATQYKKPTLLARMLPWRTAQELVKELFARGDATDLQQQLLRDNQLESLVIGSYLIEAALPRTRLQAIVGALRLTNQDVNSIHSGHSFLASRMSDGELVSLRILPRTFRDHLRSLRTWTNRSNQISSPAVMKTLECGFDQGRAFVATEYRVGEDLRTLVNRLGPLSLAQALNVIIQCSQCLEAALDTGIQHPALHPGKILVDSKGKLSIRHFALDNCIWTNRLEQGNLAQVIPFLPPDNLQFVAAETCVIGLSTDNTRTLQNKSFISTDCRANIYSLGCLLYYLLTGEAPIKGTSANEIAKGQAERLLPRVTTKRSGIPEVIDQLIGRMTAKHPERRFDSYSHLRKALSEVCRIAKLSGEDVRRGWNGTGLDDRIPIKRRRGVKRLHVGRFIKSVSLAVVLATLLGYAGIQGYQAILPQVQEDHQAPKIDPTSKPKREPQPKVFQFNDVGEIPEVESFDAFQLD</sequence>
<keyword evidence="4" id="KW-1185">Reference proteome</keyword>
<dbReference type="PANTHER" id="PTHR24362">
    <property type="entry name" value="SERINE/THREONINE-PROTEIN KINASE NEK"/>
    <property type="match status" value="1"/>
</dbReference>
<feature type="region of interest" description="Disordered" evidence="1">
    <location>
        <begin position="86"/>
        <end position="113"/>
    </location>
</feature>
<dbReference type="SUPFAM" id="SSF46565">
    <property type="entry name" value="Chaperone J-domain"/>
    <property type="match status" value="1"/>
</dbReference>
<dbReference type="Pfam" id="PF00069">
    <property type="entry name" value="Pkinase"/>
    <property type="match status" value="1"/>
</dbReference>
<dbReference type="InterPro" id="IPR036869">
    <property type="entry name" value="J_dom_sf"/>
</dbReference>
<dbReference type="RefSeq" id="WP_146513032.1">
    <property type="nucleotide sequence ID" value="NZ_SJPI01000001.1"/>
</dbReference>
<dbReference type="OrthoDB" id="6111975at2"/>
<feature type="domain" description="Protein kinase" evidence="2">
    <location>
        <begin position="275"/>
        <end position="551"/>
    </location>
</feature>
<dbReference type="EC" id="2.7.11.1" evidence="3"/>
<dbReference type="Gene3D" id="1.10.510.10">
    <property type="entry name" value="Transferase(Phosphotransferase) domain 1"/>
    <property type="match status" value="1"/>
</dbReference>
<organism evidence="3 4">
    <name type="scientific">Rubripirellula amarantea</name>
    <dbReference type="NCBI Taxonomy" id="2527999"/>
    <lineage>
        <taxon>Bacteria</taxon>
        <taxon>Pseudomonadati</taxon>
        <taxon>Planctomycetota</taxon>
        <taxon>Planctomycetia</taxon>
        <taxon>Pirellulales</taxon>
        <taxon>Pirellulaceae</taxon>
        <taxon>Rubripirellula</taxon>
    </lineage>
</organism>
<keyword evidence="3" id="KW-0418">Kinase</keyword>
<dbReference type="GO" id="GO:0005524">
    <property type="term" value="F:ATP binding"/>
    <property type="evidence" value="ECO:0007669"/>
    <property type="project" value="InterPro"/>
</dbReference>
<comment type="caution">
    <text evidence="3">The sequence shown here is derived from an EMBL/GenBank/DDBJ whole genome shotgun (WGS) entry which is preliminary data.</text>
</comment>
<evidence type="ECO:0000256" key="1">
    <source>
        <dbReference type="SAM" id="MobiDB-lite"/>
    </source>
</evidence>
<dbReference type="Gene3D" id="1.10.287.110">
    <property type="entry name" value="DnaJ domain"/>
    <property type="match status" value="1"/>
</dbReference>